<dbReference type="GO" id="GO:0035438">
    <property type="term" value="F:cyclic-di-GMP binding"/>
    <property type="evidence" value="ECO:0007669"/>
    <property type="project" value="InterPro"/>
</dbReference>
<comment type="caution">
    <text evidence="2">The sequence shown here is derived from an EMBL/GenBank/DDBJ whole genome shotgun (WGS) entry which is preliminary data.</text>
</comment>
<dbReference type="Proteomes" id="UP000463138">
    <property type="component" value="Unassembled WGS sequence"/>
</dbReference>
<accession>A0A7V7GTH8</accession>
<organism evidence="2 3">
    <name type="scientific">Halopseudomonas laoshanensis</name>
    <dbReference type="NCBI Taxonomy" id="2268758"/>
    <lineage>
        <taxon>Bacteria</taxon>
        <taxon>Pseudomonadati</taxon>
        <taxon>Pseudomonadota</taxon>
        <taxon>Gammaproteobacteria</taxon>
        <taxon>Pseudomonadales</taxon>
        <taxon>Pseudomonadaceae</taxon>
        <taxon>Halopseudomonas</taxon>
    </lineage>
</organism>
<dbReference type="EMBL" id="QOVF01000003">
    <property type="protein sequence ID" value="KAA0694066.1"/>
    <property type="molecule type" value="Genomic_DNA"/>
</dbReference>
<dbReference type="InterPro" id="IPR009875">
    <property type="entry name" value="PilZ_domain"/>
</dbReference>
<sequence>MPNQRQHPRTPMRCRIKISHPDVGDLYGFTRDLSDGGVFVENPDLTCLQPGTEVRGQVQDMPIEAPVLAMMVQRAIPGEGIGLAFIDAEEDAED</sequence>
<dbReference type="OrthoDB" id="7063880at2"/>
<name>A0A7V7GTH8_9GAMM</name>
<proteinExistence type="predicted"/>
<evidence type="ECO:0000259" key="1">
    <source>
        <dbReference type="Pfam" id="PF07238"/>
    </source>
</evidence>
<feature type="domain" description="PilZ" evidence="1">
    <location>
        <begin position="3"/>
        <end position="93"/>
    </location>
</feature>
<keyword evidence="3" id="KW-1185">Reference proteome</keyword>
<gene>
    <name evidence="2" type="ORF">DT594_12185</name>
</gene>
<evidence type="ECO:0000313" key="2">
    <source>
        <dbReference type="EMBL" id="KAA0694066.1"/>
    </source>
</evidence>
<dbReference type="SUPFAM" id="SSF141371">
    <property type="entry name" value="PilZ domain-like"/>
    <property type="match status" value="1"/>
</dbReference>
<protein>
    <submittedName>
        <fullName evidence="2">PilZ domain-containing protein</fullName>
    </submittedName>
</protein>
<dbReference type="Pfam" id="PF07238">
    <property type="entry name" value="PilZ"/>
    <property type="match status" value="1"/>
</dbReference>
<reference evidence="2 3" key="1">
    <citation type="submission" date="2018-07" db="EMBL/GenBank/DDBJ databases">
        <title>Pseudomonas laoshanensis sp. nov., isolated from soil.</title>
        <authorList>
            <person name="Sun J."/>
            <person name="Yu L."/>
            <person name="Wang M."/>
            <person name="Zhang C."/>
        </authorList>
    </citation>
    <scope>NUCLEOTIDE SEQUENCE [LARGE SCALE GENOMIC DNA]</scope>
    <source>
        <strain evidence="2 3">Y22</strain>
    </source>
</reference>
<dbReference type="Gene3D" id="2.40.10.220">
    <property type="entry name" value="predicted glycosyltransferase like domains"/>
    <property type="match status" value="1"/>
</dbReference>
<evidence type="ECO:0000313" key="3">
    <source>
        <dbReference type="Proteomes" id="UP000463138"/>
    </source>
</evidence>
<dbReference type="AlphaFoldDB" id="A0A7V7GTH8"/>
<dbReference type="RefSeq" id="WP_149332910.1">
    <property type="nucleotide sequence ID" value="NZ_QOVF01000003.1"/>
</dbReference>